<evidence type="ECO:0000313" key="2">
    <source>
        <dbReference type="Proteomes" id="UP001057452"/>
    </source>
</evidence>
<reference evidence="1" key="1">
    <citation type="submission" date="2022-05" db="EMBL/GenBank/DDBJ databases">
        <title>Chromosome-level genome of Chaenocephalus aceratus.</title>
        <authorList>
            <person name="Park H."/>
        </authorList>
    </citation>
    <scope>NUCLEOTIDE SEQUENCE</scope>
    <source>
        <strain evidence="1">KU_202001</strain>
    </source>
</reference>
<evidence type="ECO:0000313" key="1">
    <source>
        <dbReference type="EMBL" id="KAI4820600.1"/>
    </source>
</evidence>
<dbReference type="Proteomes" id="UP001057452">
    <property type="component" value="Chromosome 9"/>
</dbReference>
<protein>
    <submittedName>
        <fullName evidence="1">Uncharacterized protein</fullName>
    </submittedName>
</protein>
<dbReference type="EMBL" id="CM043793">
    <property type="protein sequence ID" value="KAI4820600.1"/>
    <property type="molecule type" value="Genomic_DNA"/>
</dbReference>
<accession>A0ACB9X2Z6</accession>
<name>A0ACB9X2Z6_CHAAC</name>
<proteinExistence type="predicted"/>
<comment type="caution">
    <text evidence="1">The sequence shown here is derived from an EMBL/GenBank/DDBJ whole genome shotgun (WGS) entry which is preliminary data.</text>
</comment>
<keyword evidence="2" id="KW-1185">Reference proteome</keyword>
<sequence length="52" mass="5807">ITCLFSLPGQSPPTLCCFSHFNRGRVSSNSHYPSNLHSTGKNSKQQLENKKE</sequence>
<gene>
    <name evidence="1" type="ORF">KUCAC02_028573</name>
</gene>
<feature type="non-terminal residue" evidence="1">
    <location>
        <position position="52"/>
    </location>
</feature>
<organism evidence="1 2">
    <name type="scientific">Chaenocephalus aceratus</name>
    <name type="common">Blackfin icefish</name>
    <name type="synonym">Chaenichthys aceratus</name>
    <dbReference type="NCBI Taxonomy" id="36190"/>
    <lineage>
        <taxon>Eukaryota</taxon>
        <taxon>Metazoa</taxon>
        <taxon>Chordata</taxon>
        <taxon>Craniata</taxon>
        <taxon>Vertebrata</taxon>
        <taxon>Euteleostomi</taxon>
        <taxon>Actinopterygii</taxon>
        <taxon>Neopterygii</taxon>
        <taxon>Teleostei</taxon>
        <taxon>Neoteleostei</taxon>
        <taxon>Acanthomorphata</taxon>
        <taxon>Eupercaria</taxon>
        <taxon>Perciformes</taxon>
        <taxon>Notothenioidei</taxon>
        <taxon>Channichthyidae</taxon>
        <taxon>Chaenocephalus</taxon>
    </lineage>
</organism>
<feature type="non-terminal residue" evidence="1">
    <location>
        <position position="1"/>
    </location>
</feature>